<accession>A0ABN5ICX5</accession>
<gene>
    <name evidence="2" type="ORF">C4B68_08420</name>
</gene>
<feature type="domain" description="Carrier" evidence="1">
    <location>
        <begin position="3"/>
        <end position="65"/>
    </location>
</feature>
<sequence>MNVTRIVADLLEVDEAGLTPATLLADIEGWDSVNQMRLLLHLERDLAASLDYDRFLSAASLGQLTSLARHTMAGLA</sequence>
<dbReference type="SUPFAM" id="SSF47336">
    <property type="entry name" value="ACP-like"/>
    <property type="match status" value="1"/>
</dbReference>
<evidence type="ECO:0000313" key="3">
    <source>
        <dbReference type="Proteomes" id="UP000238413"/>
    </source>
</evidence>
<dbReference type="EMBL" id="CP026652">
    <property type="protein sequence ID" value="AVH61055.1"/>
    <property type="molecule type" value="Genomic_DNA"/>
</dbReference>
<name>A0ABN5ICX5_9ACTN</name>
<dbReference type="Gene3D" id="1.10.1200.10">
    <property type="entry name" value="ACP-like"/>
    <property type="match status" value="1"/>
</dbReference>
<dbReference type="InterPro" id="IPR009081">
    <property type="entry name" value="PP-bd_ACP"/>
</dbReference>
<organism evidence="2 3">
    <name type="scientific">Streptomyces dengpaensis</name>
    <dbReference type="NCBI Taxonomy" id="2049881"/>
    <lineage>
        <taxon>Bacteria</taxon>
        <taxon>Bacillati</taxon>
        <taxon>Actinomycetota</taxon>
        <taxon>Actinomycetes</taxon>
        <taxon>Kitasatosporales</taxon>
        <taxon>Streptomycetaceae</taxon>
        <taxon>Streptomyces</taxon>
    </lineage>
</organism>
<evidence type="ECO:0000313" key="2">
    <source>
        <dbReference type="EMBL" id="AVH61055.1"/>
    </source>
</evidence>
<dbReference type="InterPro" id="IPR036736">
    <property type="entry name" value="ACP-like_sf"/>
</dbReference>
<dbReference type="Pfam" id="PF00550">
    <property type="entry name" value="PP-binding"/>
    <property type="match status" value="1"/>
</dbReference>
<reference evidence="2 3" key="1">
    <citation type="submission" date="2018-02" db="EMBL/GenBank/DDBJ databases">
        <title>Complete genome sequence of Streptomyces dengpaensis, the producer of angucyclines.</title>
        <authorList>
            <person name="Yumei L."/>
        </authorList>
    </citation>
    <scope>NUCLEOTIDE SEQUENCE [LARGE SCALE GENOMIC DNA]</scope>
    <source>
        <strain evidence="2 3">XZHG99</strain>
    </source>
</reference>
<evidence type="ECO:0000259" key="1">
    <source>
        <dbReference type="Pfam" id="PF00550"/>
    </source>
</evidence>
<keyword evidence="3" id="KW-1185">Reference proteome</keyword>
<dbReference type="Proteomes" id="UP000238413">
    <property type="component" value="Chromosome"/>
</dbReference>
<proteinExistence type="predicted"/>
<protein>
    <submittedName>
        <fullName evidence="2">Acyl carrier protein</fullName>
    </submittedName>
</protein>